<dbReference type="PROSITE" id="PS51257">
    <property type="entry name" value="PROKAR_LIPOPROTEIN"/>
    <property type="match status" value="1"/>
</dbReference>
<sequence length="442" mass="48469">MESHRTSKTRRPLPLALQAAGGTLAACLLLAAAPAMAETVVSGQSDTILRIGRNSEKKLEVPAYEYLRLGILSNDSYGGTLSANFGGWGRVNLDDRSNRDRKSYESDLQYGYISYQAAKNNIVATAGRQFVTEGVASDRLDGIYLRSDIAAGFAASAFAGNPVISEPNYQGGDVIFGGRVSHSMYKYYTVGVSALRSSGETKNNREELGGDFWFHPAKELDVTGRSTFNALTNNWMEHAYAVSLVPNDMFRVSADVSKINYKDYFAGQTTSVFNFSLPGRGIDPNEELTAVGGVVALNPTKELSVSVDMKHYDYKVAQPANYYGAKLAYAKPESYSAGASIHRMDGKQNKLRYTEYRIYTAKEFHNADVSLDLIDVHYDSAVNGVRDAFTATVGGGYKFNEALRLGADIDYSKNPDYDNEVRALVKLTYAFDMKYAGEGRAK</sequence>
<feature type="signal peptide" evidence="1">
    <location>
        <begin position="1"/>
        <end position="37"/>
    </location>
</feature>
<evidence type="ECO:0000313" key="2">
    <source>
        <dbReference type="EMBL" id="MBT0665473.1"/>
    </source>
</evidence>
<keyword evidence="3" id="KW-1185">Reference proteome</keyword>
<evidence type="ECO:0000313" key="3">
    <source>
        <dbReference type="Proteomes" id="UP000811899"/>
    </source>
</evidence>
<organism evidence="2 3">
    <name type="scientific">Geoanaerobacter pelophilus</name>
    <dbReference type="NCBI Taxonomy" id="60036"/>
    <lineage>
        <taxon>Bacteria</taxon>
        <taxon>Pseudomonadati</taxon>
        <taxon>Thermodesulfobacteriota</taxon>
        <taxon>Desulfuromonadia</taxon>
        <taxon>Geobacterales</taxon>
        <taxon>Geobacteraceae</taxon>
        <taxon>Geoanaerobacter</taxon>
    </lineage>
</organism>
<proteinExistence type="predicted"/>
<comment type="caution">
    <text evidence="2">The sequence shown here is derived from an EMBL/GenBank/DDBJ whole genome shotgun (WGS) entry which is preliminary data.</text>
</comment>
<gene>
    <name evidence="2" type="ORF">KI809_14285</name>
</gene>
<dbReference type="SUPFAM" id="SSF56935">
    <property type="entry name" value="Porins"/>
    <property type="match status" value="1"/>
</dbReference>
<reference evidence="2 3" key="1">
    <citation type="submission" date="2021-05" db="EMBL/GenBank/DDBJ databases">
        <title>The draft genome of Geobacter pelophilus DSM 12255.</title>
        <authorList>
            <person name="Xu Z."/>
            <person name="Masuda Y."/>
            <person name="Itoh H."/>
            <person name="Senoo K."/>
        </authorList>
    </citation>
    <scope>NUCLEOTIDE SEQUENCE [LARGE SCALE GENOMIC DNA]</scope>
    <source>
        <strain evidence="2 3">DSM 12255</strain>
    </source>
</reference>
<evidence type="ECO:0000256" key="1">
    <source>
        <dbReference type="SAM" id="SignalP"/>
    </source>
</evidence>
<dbReference type="RefSeq" id="WP_214172254.1">
    <property type="nucleotide sequence ID" value="NZ_JAHCVJ010000006.1"/>
</dbReference>
<dbReference type="Proteomes" id="UP000811899">
    <property type="component" value="Unassembled WGS sequence"/>
</dbReference>
<dbReference type="EMBL" id="JAHCVJ010000006">
    <property type="protein sequence ID" value="MBT0665473.1"/>
    <property type="molecule type" value="Genomic_DNA"/>
</dbReference>
<protein>
    <submittedName>
        <fullName evidence="2">Uncharacterized protein</fullName>
    </submittedName>
</protein>
<keyword evidence="1" id="KW-0732">Signal</keyword>
<dbReference type="AlphaFoldDB" id="A0AAW4L3K8"/>
<accession>A0AAW4L3K8</accession>
<feature type="chain" id="PRO_5044014380" evidence="1">
    <location>
        <begin position="38"/>
        <end position="442"/>
    </location>
</feature>
<name>A0AAW4L3K8_9BACT</name>